<reference evidence="1 2" key="1">
    <citation type="journal article" date="2013" name="BMC Genomics">
        <title>Reconstruction of the lipid metabolism for the microalga Monoraphidium neglectum from its genome sequence reveals characteristics suitable for biofuel production.</title>
        <authorList>
            <person name="Bogen C."/>
            <person name="Al-Dilaimi A."/>
            <person name="Albersmeier A."/>
            <person name="Wichmann J."/>
            <person name="Grundmann M."/>
            <person name="Rupp O."/>
            <person name="Lauersen K.J."/>
            <person name="Blifernez-Klassen O."/>
            <person name="Kalinowski J."/>
            <person name="Goesmann A."/>
            <person name="Mussgnug J.H."/>
            <person name="Kruse O."/>
        </authorList>
    </citation>
    <scope>NUCLEOTIDE SEQUENCE [LARGE SCALE GENOMIC DNA]</scope>
    <source>
        <strain evidence="1 2">SAG 48.87</strain>
    </source>
</reference>
<keyword evidence="2" id="KW-1185">Reference proteome</keyword>
<dbReference type="Proteomes" id="UP000054498">
    <property type="component" value="Unassembled WGS sequence"/>
</dbReference>
<dbReference type="EMBL" id="KK104803">
    <property type="protein sequence ID" value="KIY93396.1"/>
    <property type="molecule type" value="Genomic_DNA"/>
</dbReference>
<name>A0A0D2LUU3_9CHLO</name>
<dbReference type="AlphaFoldDB" id="A0A0D2LUU3"/>
<accession>A0A0D2LUU3</accession>
<dbReference type="OrthoDB" id="10652546at2759"/>
<sequence length="112" mass="11804">STALFPRDVAYASLIAAEPGACHRTMILPVLQIIEDAAAGKVPLLMTSTWALDHSKLAFGGQLPLAAAPSFAPGFPIVILQPAPPAAGGGMEVVIWLWAEEHKQLLELVPEL</sequence>
<feature type="non-terminal residue" evidence="1">
    <location>
        <position position="1"/>
    </location>
</feature>
<dbReference type="GeneID" id="25732140"/>
<dbReference type="RefSeq" id="XP_013892416.1">
    <property type="nucleotide sequence ID" value="XM_014036962.1"/>
</dbReference>
<proteinExistence type="predicted"/>
<organism evidence="1 2">
    <name type="scientific">Monoraphidium neglectum</name>
    <dbReference type="NCBI Taxonomy" id="145388"/>
    <lineage>
        <taxon>Eukaryota</taxon>
        <taxon>Viridiplantae</taxon>
        <taxon>Chlorophyta</taxon>
        <taxon>core chlorophytes</taxon>
        <taxon>Chlorophyceae</taxon>
        <taxon>CS clade</taxon>
        <taxon>Sphaeropleales</taxon>
        <taxon>Selenastraceae</taxon>
        <taxon>Monoraphidium</taxon>
    </lineage>
</organism>
<evidence type="ECO:0000313" key="1">
    <source>
        <dbReference type="EMBL" id="KIY93396.1"/>
    </source>
</evidence>
<gene>
    <name evidence="1" type="ORF">MNEG_14565</name>
</gene>
<evidence type="ECO:0000313" key="2">
    <source>
        <dbReference type="Proteomes" id="UP000054498"/>
    </source>
</evidence>
<dbReference type="KEGG" id="mng:MNEG_14565"/>
<protein>
    <submittedName>
        <fullName evidence="1">Uncharacterized protein</fullName>
    </submittedName>
</protein>